<organism evidence="3 4">
    <name type="scientific">Mycena belliarum</name>
    <dbReference type="NCBI Taxonomy" id="1033014"/>
    <lineage>
        <taxon>Eukaryota</taxon>
        <taxon>Fungi</taxon>
        <taxon>Dikarya</taxon>
        <taxon>Basidiomycota</taxon>
        <taxon>Agaricomycotina</taxon>
        <taxon>Agaricomycetes</taxon>
        <taxon>Agaricomycetidae</taxon>
        <taxon>Agaricales</taxon>
        <taxon>Marasmiineae</taxon>
        <taxon>Mycenaceae</taxon>
        <taxon>Mycena</taxon>
    </lineage>
</organism>
<accession>A0AAD6XMQ6</accession>
<evidence type="ECO:0000313" key="3">
    <source>
        <dbReference type="EMBL" id="KAJ7085402.1"/>
    </source>
</evidence>
<feature type="compositionally biased region" description="Polar residues" evidence="1">
    <location>
        <begin position="75"/>
        <end position="102"/>
    </location>
</feature>
<dbReference type="AlphaFoldDB" id="A0AAD6XMQ6"/>
<keyword evidence="2" id="KW-1133">Transmembrane helix</keyword>
<reference evidence="3" key="1">
    <citation type="submission" date="2023-03" db="EMBL/GenBank/DDBJ databases">
        <title>Massive genome expansion in bonnet fungi (Mycena s.s.) driven by repeated elements and novel gene families across ecological guilds.</title>
        <authorList>
            <consortium name="Lawrence Berkeley National Laboratory"/>
            <person name="Harder C.B."/>
            <person name="Miyauchi S."/>
            <person name="Viragh M."/>
            <person name="Kuo A."/>
            <person name="Thoen E."/>
            <person name="Andreopoulos B."/>
            <person name="Lu D."/>
            <person name="Skrede I."/>
            <person name="Drula E."/>
            <person name="Henrissat B."/>
            <person name="Morin E."/>
            <person name="Kohler A."/>
            <person name="Barry K."/>
            <person name="LaButti K."/>
            <person name="Morin E."/>
            <person name="Salamov A."/>
            <person name="Lipzen A."/>
            <person name="Mereny Z."/>
            <person name="Hegedus B."/>
            <person name="Baldrian P."/>
            <person name="Stursova M."/>
            <person name="Weitz H."/>
            <person name="Taylor A."/>
            <person name="Grigoriev I.V."/>
            <person name="Nagy L.G."/>
            <person name="Martin F."/>
            <person name="Kauserud H."/>
        </authorList>
    </citation>
    <scope>NUCLEOTIDE SEQUENCE</scope>
    <source>
        <strain evidence="3">CBHHK173m</strain>
    </source>
</reference>
<evidence type="ECO:0000256" key="2">
    <source>
        <dbReference type="SAM" id="Phobius"/>
    </source>
</evidence>
<keyword evidence="2" id="KW-0472">Membrane</keyword>
<gene>
    <name evidence="3" type="ORF">B0H15DRAFT_846769</name>
</gene>
<name>A0AAD6XMQ6_9AGAR</name>
<feature type="region of interest" description="Disordered" evidence="1">
    <location>
        <begin position="111"/>
        <end position="130"/>
    </location>
</feature>
<feature type="region of interest" description="Disordered" evidence="1">
    <location>
        <begin position="73"/>
        <end position="102"/>
    </location>
</feature>
<feature type="transmembrane region" description="Helical" evidence="2">
    <location>
        <begin position="16"/>
        <end position="36"/>
    </location>
</feature>
<keyword evidence="2" id="KW-0812">Transmembrane</keyword>
<protein>
    <submittedName>
        <fullName evidence="3">Uncharacterized protein</fullName>
    </submittedName>
</protein>
<proteinExistence type="predicted"/>
<evidence type="ECO:0000313" key="4">
    <source>
        <dbReference type="Proteomes" id="UP001222325"/>
    </source>
</evidence>
<sequence>MSRLLPTPYSVPMPRFFFHTTLGGLSAILHPLLLCLHSKPDRQAPNMSWDGSQKVVNPFTICARAIHFGPLPHAQASSDPSYPRTQQTRPTANAMTSLPQSQHAGLLHRLARTRKPRRPPPFPSRAARTPKLVPPAAARFRNAVTVLAALIPRRRCSVRRTFAPPLGTVFEAPHHFLLAPNTLIQLLTHSQAVPRSSRDSAASTDSHQ</sequence>
<evidence type="ECO:0000256" key="1">
    <source>
        <dbReference type="SAM" id="MobiDB-lite"/>
    </source>
</evidence>
<keyword evidence="4" id="KW-1185">Reference proteome</keyword>
<dbReference type="Proteomes" id="UP001222325">
    <property type="component" value="Unassembled WGS sequence"/>
</dbReference>
<dbReference type="EMBL" id="JARJCN010000034">
    <property type="protein sequence ID" value="KAJ7085402.1"/>
    <property type="molecule type" value="Genomic_DNA"/>
</dbReference>
<comment type="caution">
    <text evidence="3">The sequence shown here is derived from an EMBL/GenBank/DDBJ whole genome shotgun (WGS) entry which is preliminary data.</text>
</comment>